<dbReference type="RefSeq" id="WP_182660770.1">
    <property type="nucleotide sequence ID" value="NZ_JACIVI010000001.1"/>
</dbReference>
<feature type="signal peptide" evidence="2">
    <location>
        <begin position="1"/>
        <end position="21"/>
    </location>
</feature>
<proteinExistence type="predicted"/>
<dbReference type="Proteomes" id="UP000586093">
    <property type="component" value="Unassembled WGS sequence"/>
</dbReference>
<feature type="region of interest" description="Disordered" evidence="1">
    <location>
        <begin position="41"/>
        <end position="98"/>
    </location>
</feature>
<comment type="caution">
    <text evidence="3">The sequence shown here is derived from an EMBL/GenBank/DDBJ whole genome shotgun (WGS) entry which is preliminary data.</text>
</comment>
<feature type="region of interest" description="Disordered" evidence="1">
    <location>
        <begin position="139"/>
        <end position="170"/>
    </location>
</feature>
<evidence type="ECO:0000256" key="1">
    <source>
        <dbReference type="SAM" id="MobiDB-lite"/>
    </source>
</evidence>
<organism evidence="3 4">
    <name type="scientific">Aquariibacter albus</name>
    <dbReference type="NCBI Taxonomy" id="2759899"/>
    <lineage>
        <taxon>Bacteria</taxon>
        <taxon>Pseudomonadati</taxon>
        <taxon>Pseudomonadota</taxon>
        <taxon>Betaproteobacteria</taxon>
        <taxon>Burkholderiales</taxon>
        <taxon>Sphaerotilaceae</taxon>
        <taxon>Aquariibacter</taxon>
    </lineage>
</organism>
<reference evidence="3 4" key="1">
    <citation type="submission" date="2020-08" db="EMBL/GenBank/DDBJ databases">
        <title>Aquariorum lacteus gen. nov., sp. nov., a new member of the family Comamonadaceae, isolated from freshwater aquarium.</title>
        <authorList>
            <person name="Chun S.-J."/>
        </authorList>
    </citation>
    <scope>NUCLEOTIDE SEQUENCE [LARGE SCALE GENOMIC DNA]</scope>
    <source>
        <strain evidence="3 4">SJAQ100</strain>
    </source>
</reference>
<feature type="chain" id="PRO_5032281892" description="Collagen-like protein" evidence="2">
    <location>
        <begin position="22"/>
        <end position="170"/>
    </location>
</feature>
<evidence type="ECO:0000313" key="3">
    <source>
        <dbReference type="EMBL" id="MBB1160641.1"/>
    </source>
</evidence>
<gene>
    <name evidence="3" type="ORF">H4F90_01430</name>
</gene>
<keyword evidence="2" id="KW-0732">Signal</keyword>
<name>A0A839HNR9_9BURK</name>
<evidence type="ECO:0000256" key="2">
    <source>
        <dbReference type="SAM" id="SignalP"/>
    </source>
</evidence>
<accession>A0A839HNR9</accession>
<evidence type="ECO:0000313" key="4">
    <source>
        <dbReference type="Proteomes" id="UP000586093"/>
    </source>
</evidence>
<feature type="compositionally biased region" description="Low complexity" evidence="1">
    <location>
        <begin position="44"/>
        <end position="78"/>
    </location>
</feature>
<dbReference type="EMBL" id="JACIVI010000001">
    <property type="protein sequence ID" value="MBB1160641.1"/>
    <property type="molecule type" value="Genomic_DNA"/>
</dbReference>
<keyword evidence="4" id="KW-1185">Reference proteome</keyword>
<protein>
    <recommendedName>
        <fullName evidence="5">Collagen-like protein</fullName>
    </recommendedName>
</protein>
<sequence length="170" mass="16640">MSSRLRLILLALLMLALPLQAQRVLAMGCAMNGPAQGVGGLSGPAGPAGHAGHPGHATAPELHAGHAGDAGPAGSADPTRFVDPAGPSDHTQHAHGEPAADPGTCALGDCSGGHRCSACSLCTLGLALPAALPAWPAAPMPGEAQPEAAPLPSADRVPPGLDRPPRSLSA</sequence>
<dbReference type="AlphaFoldDB" id="A0A839HNR9"/>
<evidence type="ECO:0008006" key="5">
    <source>
        <dbReference type="Google" id="ProtNLM"/>
    </source>
</evidence>